<evidence type="ECO:0000256" key="3">
    <source>
        <dbReference type="ARBA" id="ARBA00022676"/>
    </source>
</evidence>
<name>A0A8J2UJR1_9BURK</name>
<evidence type="ECO:0000256" key="2">
    <source>
        <dbReference type="ARBA" id="ARBA00022475"/>
    </source>
</evidence>
<organism evidence="10 11">
    <name type="scientific">Oxalicibacterium flavum</name>
    <dbReference type="NCBI Taxonomy" id="179467"/>
    <lineage>
        <taxon>Bacteria</taxon>
        <taxon>Pseudomonadati</taxon>
        <taxon>Pseudomonadota</taxon>
        <taxon>Betaproteobacteria</taxon>
        <taxon>Burkholderiales</taxon>
        <taxon>Oxalobacteraceae</taxon>
        <taxon>Oxalicibacterium</taxon>
    </lineage>
</organism>
<feature type="transmembrane region" description="Helical" evidence="8">
    <location>
        <begin position="264"/>
        <end position="285"/>
    </location>
</feature>
<feature type="transmembrane region" description="Helical" evidence="8">
    <location>
        <begin position="363"/>
        <end position="381"/>
    </location>
</feature>
<evidence type="ECO:0000313" key="10">
    <source>
        <dbReference type="EMBL" id="GGB97215.1"/>
    </source>
</evidence>
<dbReference type="Proteomes" id="UP000620266">
    <property type="component" value="Unassembled WGS sequence"/>
</dbReference>
<comment type="caution">
    <text evidence="10">The sequence shown here is derived from an EMBL/GenBank/DDBJ whole genome shotgun (WGS) entry which is preliminary data.</text>
</comment>
<feature type="transmembrane region" description="Helical" evidence="8">
    <location>
        <begin position="209"/>
        <end position="228"/>
    </location>
</feature>
<evidence type="ECO:0000256" key="8">
    <source>
        <dbReference type="SAM" id="Phobius"/>
    </source>
</evidence>
<keyword evidence="11" id="KW-1185">Reference proteome</keyword>
<evidence type="ECO:0000256" key="7">
    <source>
        <dbReference type="ARBA" id="ARBA00023136"/>
    </source>
</evidence>
<sequence length="525" mass="57977">MATTVSDTSTRRLFSLKTDNLAPVVITLLLLHLALWTFFTGISHRAPDWDNMEELVWAGGLEWGYYKHPPMPSWILHVLTLVFGRPVWLTFFTGQISVVLALWMIWKLGCEFTTQRRALIATLLVSLIAYFTVRGVMNNHNTMQLWALAGAIWMLYRASHRDSLSAWAALGFFSACAFLTKYSALVQFAAFFLYLLLAGHLKRAATWKGIVVATAVLVAMVTPHLLWLKQQPAGPVSYASSEMVPLASYLDELKDLTSFLVTNFGRIAAMILALLIVAGWAARAWKKSGMSVKPPRIATELASSDRFFILLIGLAPLILTMLIAGAMKIPLAAHWATTFFLLFGFFSFWLLRSGDDAALLRKTIIVVVLFQLIGAIGYGYARGPLADKAGRPSRATFPGAEISRLIHAEWNRHSQLPLTLVASDTWTGGNIATHIGRQVQVLIDGDYGKAPWVDEERAEQCGMLVAINRSADNVDSIDPGVISLMAQATEHGVVDIPWTRKPDGPTVSIEWGIIPPLESCPSLSR</sequence>
<comment type="subcellular location">
    <subcellularLocation>
        <location evidence="1">Cell membrane</location>
        <topology evidence="1">Multi-pass membrane protein</topology>
    </subcellularLocation>
</comment>
<feature type="transmembrane region" description="Helical" evidence="8">
    <location>
        <begin position="306"/>
        <end position="326"/>
    </location>
</feature>
<dbReference type="Pfam" id="PF13231">
    <property type="entry name" value="PMT_2"/>
    <property type="match status" value="1"/>
</dbReference>
<protein>
    <recommendedName>
        <fullName evidence="9">Glycosyltransferase RgtA/B/C/D-like domain-containing protein</fullName>
    </recommendedName>
</protein>
<evidence type="ECO:0000256" key="6">
    <source>
        <dbReference type="ARBA" id="ARBA00022989"/>
    </source>
</evidence>
<reference evidence="10" key="2">
    <citation type="submission" date="2020-09" db="EMBL/GenBank/DDBJ databases">
        <authorList>
            <person name="Sun Q."/>
            <person name="Sedlacek I."/>
        </authorList>
    </citation>
    <scope>NUCLEOTIDE SEQUENCE</scope>
    <source>
        <strain evidence="10">CCM 7086</strain>
    </source>
</reference>
<dbReference type="GO" id="GO:0016763">
    <property type="term" value="F:pentosyltransferase activity"/>
    <property type="evidence" value="ECO:0007669"/>
    <property type="project" value="TreeGrafter"/>
</dbReference>
<dbReference type="AlphaFoldDB" id="A0A8J2UJR1"/>
<feature type="transmembrane region" description="Helical" evidence="8">
    <location>
        <begin position="118"/>
        <end position="137"/>
    </location>
</feature>
<feature type="transmembrane region" description="Helical" evidence="8">
    <location>
        <begin position="164"/>
        <end position="197"/>
    </location>
</feature>
<keyword evidence="5 8" id="KW-0812">Transmembrane</keyword>
<proteinExistence type="predicted"/>
<dbReference type="PANTHER" id="PTHR33908:SF9">
    <property type="entry name" value="BLL5595 PROTEIN"/>
    <property type="match status" value="1"/>
</dbReference>
<dbReference type="InterPro" id="IPR038731">
    <property type="entry name" value="RgtA/B/C-like"/>
</dbReference>
<gene>
    <name evidence="10" type="ORF">GCM10007205_03120</name>
</gene>
<feature type="domain" description="Glycosyltransferase RgtA/B/C/D-like" evidence="9">
    <location>
        <begin position="67"/>
        <end position="227"/>
    </location>
</feature>
<feature type="transmembrane region" description="Helical" evidence="8">
    <location>
        <begin position="332"/>
        <end position="351"/>
    </location>
</feature>
<dbReference type="InterPro" id="IPR050297">
    <property type="entry name" value="LipidA_mod_glycosyltrf_83"/>
</dbReference>
<evidence type="ECO:0000259" key="9">
    <source>
        <dbReference type="Pfam" id="PF13231"/>
    </source>
</evidence>
<accession>A0A8J2UJR1</accession>
<keyword evidence="7 8" id="KW-0472">Membrane</keyword>
<feature type="transmembrane region" description="Helical" evidence="8">
    <location>
        <begin position="21"/>
        <end position="42"/>
    </location>
</feature>
<dbReference type="RefSeq" id="WP_188394411.1">
    <property type="nucleotide sequence ID" value="NZ_BMCG01000001.1"/>
</dbReference>
<evidence type="ECO:0000256" key="5">
    <source>
        <dbReference type="ARBA" id="ARBA00022692"/>
    </source>
</evidence>
<keyword evidence="6 8" id="KW-1133">Transmembrane helix</keyword>
<evidence type="ECO:0000313" key="11">
    <source>
        <dbReference type="Proteomes" id="UP000620266"/>
    </source>
</evidence>
<dbReference type="GO" id="GO:0009103">
    <property type="term" value="P:lipopolysaccharide biosynthetic process"/>
    <property type="evidence" value="ECO:0007669"/>
    <property type="project" value="UniProtKB-ARBA"/>
</dbReference>
<reference evidence="10" key="1">
    <citation type="journal article" date="2014" name="Int. J. Syst. Evol. Microbiol.">
        <title>Complete genome sequence of Corynebacterium casei LMG S-19264T (=DSM 44701T), isolated from a smear-ripened cheese.</title>
        <authorList>
            <consortium name="US DOE Joint Genome Institute (JGI-PGF)"/>
            <person name="Walter F."/>
            <person name="Albersmeier A."/>
            <person name="Kalinowski J."/>
            <person name="Ruckert C."/>
        </authorList>
    </citation>
    <scope>NUCLEOTIDE SEQUENCE</scope>
    <source>
        <strain evidence="10">CCM 7086</strain>
    </source>
</reference>
<keyword evidence="3" id="KW-0328">Glycosyltransferase</keyword>
<keyword evidence="2" id="KW-1003">Cell membrane</keyword>
<dbReference type="PANTHER" id="PTHR33908">
    <property type="entry name" value="MANNOSYLTRANSFERASE YKCB-RELATED"/>
    <property type="match status" value="1"/>
</dbReference>
<dbReference type="EMBL" id="BMCG01000001">
    <property type="protein sequence ID" value="GGB97215.1"/>
    <property type="molecule type" value="Genomic_DNA"/>
</dbReference>
<evidence type="ECO:0000256" key="4">
    <source>
        <dbReference type="ARBA" id="ARBA00022679"/>
    </source>
</evidence>
<dbReference type="GO" id="GO:0005886">
    <property type="term" value="C:plasma membrane"/>
    <property type="evidence" value="ECO:0007669"/>
    <property type="project" value="UniProtKB-SubCell"/>
</dbReference>
<keyword evidence="4" id="KW-0808">Transferase</keyword>
<evidence type="ECO:0000256" key="1">
    <source>
        <dbReference type="ARBA" id="ARBA00004651"/>
    </source>
</evidence>
<feature type="transmembrane region" description="Helical" evidence="8">
    <location>
        <begin position="87"/>
        <end position="106"/>
    </location>
</feature>